<evidence type="ECO:0000256" key="1">
    <source>
        <dbReference type="SAM" id="MobiDB-lite"/>
    </source>
</evidence>
<keyword evidence="5" id="KW-1185">Reference proteome</keyword>
<feature type="transmembrane region" description="Helical" evidence="2">
    <location>
        <begin position="272"/>
        <end position="291"/>
    </location>
</feature>
<dbReference type="InterPro" id="IPR001020">
    <property type="entry name" value="PTS_HPr_His_P_site"/>
</dbReference>
<sequence length="460" mass="49696">MGLDRLAAGAMGARNGVHARAGARLRDSAGTCGHVAGLVRHSQNAGAPFQRGDACHRLATGGPEPAQPVFVERVPGRTDTAGVGAGAGGDSGAEPQPRSHQCRLRAIALVSGHGAARDRLLGAPAPADHTVPAPPSVHLPGVAALGHARERGQRGYHDGRRLFRPVLHQPDQVVAIMFAFTAAPSHFVFPSLTRRNAGMPQLGTLDGDLLAVATWQRIALAALPALTLASFAALYAHGSYLALPVVMLMHFVVTVAYMHDVAHGSAGLDARATHWVLFIVSVLVLQSGHAFRYSHLHHHAHCLEDDDLEGAPARGGLLAALLCGPLYLPRLWREAFRKIRPARDRRWMIAELATALALALLALWLTHWSSGPLVYAAMAWIGGWLYPLATAYLPHYKPGSKPLEQARTMRGAIVPALFLNLTYHLEHHLYPQVPTMNLRRLSRRLDPHFKARGLRPTQVY</sequence>
<name>A0ABX0N9X4_9BURK</name>
<reference evidence="4 5" key="1">
    <citation type="submission" date="2019-10" db="EMBL/GenBank/DDBJ databases">
        <title>Taxonomy of Antarctic Massilia spp.: description of Massilia rubra sp. nov., Massilia aquatica sp. nov., Massilia mucilaginosa sp. nov., Massilia frigida sp. nov. isolated from streams, lakes and regoliths.</title>
        <authorList>
            <person name="Holochova P."/>
            <person name="Sedlacek I."/>
            <person name="Kralova S."/>
            <person name="Maslanova I."/>
            <person name="Busse H.-J."/>
            <person name="Stankova E."/>
            <person name="Vrbovska V."/>
            <person name="Kovarovic V."/>
            <person name="Bartak M."/>
            <person name="Svec P."/>
            <person name="Pantucek R."/>
        </authorList>
    </citation>
    <scope>NUCLEOTIDE SEQUENCE [LARGE SCALE GENOMIC DNA]</scope>
    <source>
        <strain evidence="4 5">CCM 8695</strain>
    </source>
</reference>
<evidence type="ECO:0000313" key="5">
    <source>
        <dbReference type="Proteomes" id="UP000621455"/>
    </source>
</evidence>
<dbReference type="InterPro" id="IPR005804">
    <property type="entry name" value="FA_desaturase_dom"/>
</dbReference>
<evidence type="ECO:0000256" key="2">
    <source>
        <dbReference type="SAM" id="Phobius"/>
    </source>
</evidence>
<keyword evidence="2" id="KW-1133">Transmembrane helix</keyword>
<protein>
    <recommendedName>
        <fullName evidence="3">Fatty acid desaturase domain-containing protein</fullName>
    </recommendedName>
</protein>
<dbReference type="Pfam" id="PF00487">
    <property type="entry name" value="FA_desaturase"/>
    <property type="match status" value="1"/>
</dbReference>
<gene>
    <name evidence="4" type="ORF">F2P44_23555</name>
</gene>
<evidence type="ECO:0000259" key="3">
    <source>
        <dbReference type="Pfam" id="PF00487"/>
    </source>
</evidence>
<keyword evidence="2" id="KW-0472">Membrane</keyword>
<feature type="transmembrane region" description="Helical" evidence="2">
    <location>
        <begin position="373"/>
        <end position="393"/>
    </location>
</feature>
<feature type="transmembrane region" description="Helical" evidence="2">
    <location>
        <begin position="349"/>
        <end position="367"/>
    </location>
</feature>
<dbReference type="PROSITE" id="PS00369">
    <property type="entry name" value="PTS_HPR_HIS"/>
    <property type="match status" value="1"/>
</dbReference>
<feature type="transmembrane region" description="Helical" evidence="2">
    <location>
        <begin position="241"/>
        <end position="260"/>
    </location>
</feature>
<accession>A0ABX0N9X4</accession>
<keyword evidence="2" id="KW-0812">Transmembrane</keyword>
<feature type="domain" description="Fatty acid desaturase" evidence="3">
    <location>
        <begin position="243"/>
        <end position="455"/>
    </location>
</feature>
<proteinExistence type="predicted"/>
<feature type="transmembrane region" description="Helical" evidence="2">
    <location>
        <begin position="214"/>
        <end position="235"/>
    </location>
</feature>
<organism evidence="4 5">
    <name type="scientific">Massilia frigida</name>
    <dbReference type="NCBI Taxonomy" id="2609281"/>
    <lineage>
        <taxon>Bacteria</taxon>
        <taxon>Pseudomonadati</taxon>
        <taxon>Pseudomonadota</taxon>
        <taxon>Betaproteobacteria</taxon>
        <taxon>Burkholderiales</taxon>
        <taxon>Oxalobacteraceae</taxon>
        <taxon>Telluria group</taxon>
        <taxon>Massilia</taxon>
    </lineage>
</organism>
<evidence type="ECO:0000313" key="4">
    <source>
        <dbReference type="EMBL" id="NHZ82232.1"/>
    </source>
</evidence>
<dbReference type="EMBL" id="WHJG01000030">
    <property type="protein sequence ID" value="NHZ82232.1"/>
    <property type="molecule type" value="Genomic_DNA"/>
</dbReference>
<dbReference type="Proteomes" id="UP000621455">
    <property type="component" value="Unassembled WGS sequence"/>
</dbReference>
<comment type="caution">
    <text evidence="4">The sequence shown here is derived from an EMBL/GenBank/DDBJ whole genome shotgun (WGS) entry which is preliminary data.</text>
</comment>
<feature type="region of interest" description="Disordered" evidence="1">
    <location>
        <begin position="77"/>
        <end position="100"/>
    </location>
</feature>